<keyword evidence="1" id="KW-1133">Transmembrane helix</keyword>
<name>A9P2C0_PICSI</name>
<accession>A9P2C0</accession>
<evidence type="ECO:0000256" key="1">
    <source>
        <dbReference type="SAM" id="Phobius"/>
    </source>
</evidence>
<organism evidence="2">
    <name type="scientific">Picea sitchensis</name>
    <name type="common">Sitka spruce</name>
    <name type="synonym">Pinus sitchensis</name>
    <dbReference type="NCBI Taxonomy" id="3332"/>
    <lineage>
        <taxon>Eukaryota</taxon>
        <taxon>Viridiplantae</taxon>
        <taxon>Streptophyta</taxon>
        <taxon>Embryophyta</taxon>
        <taxon>Tracheophyta</taxon>
        <taxon>Spermatophyta</taxon>
        <taxon>Pinopsida</taxon>
        <taxon>Pinidae</taxon>
        <taxon>Conifers I</taxon>
        <taxon>Pinales</taxon>
        <taxon>Pinaceae</taxon>
        <taxon>Picea</taxon>
    </lineage>
</organism>
<dbReference type="AlphaFoldDB" id="A9P2C0"/>
<protein>
    <submittedName>
        <fullName evidence="2">Uncharacterized protein</fullName>
    </submittedName>
</protein>
<reference evidence="2" key="1">
    <citation type="journal article" date="2008" name="BMC Genomics">
        <title>A conifer genomics resource of 200,000 spruce (Picea spp.) ESTs and 6,464 high-quality, sequence-finished full-length cDNAs for Sitka spruce (Picea sitchensis).</title>
        <authorList>
            <person name="Ralph S.G."/>
            <person name="Chun H.J."/>
            <person name="Kolosova N."/>
            <person name="Cooper D."/>
            <person name="Oddy C."/>
            <person name="Ritland C.E."/>
            <person name="Kirkpatrick R."/>
            <person name="Moore R."/>
            <person name="Barber S."/>
            <person name="Holt R.A."/>
            <person name="Jones S.J."/>
            <person name="Marra M.A."/>
            <person name="Douglas C.J."/>
            <person name="Ritland K."/>
            <person name="Bohlmann J."/>
        </authorList>
    </citation>
    <scope>NUCLEOTIDE SEQUENCE</scope>
    <source>
        <tissue evidence="2">Green portion of the leader tissue</tissue>
    </source>
</reference>
<keyword evidence="1" id="KW-0472">Membrane</keyword>
<keyword evidence="1" id="KW-0812">Transmembrane</keyword>
<proteinExistence type="evidence at transcript level"/>
<evidence type="ECO:0000313" key="2">
    <source>
        <dbReference type="EMBL" id="ABK27031.1"/>
    </source>
</evidence>
<feature type="transmembrane region" description="Helical" evidence="1">
    <location>
        <begin position="28"/>
        <end position="53"/>
    </location>
</feature>
<dbReference type="EMBL" id="EF087798">
    <property type="protein sequence ID" value="ABK27031.1"/>
    <property type="molecule type" value="mRNA"/>
</dbReference>
<sequence>MELHLLMKFIHVSDSSTGVLLHVQMLEIQIQITVSFLLLWIDVIGLIASTLFLERLQESLSSIF</sequence>